<dbReference type="RefSeq" id="WP_099541914.1">
    <property type="nucleotide sequence ID" value="NZ_PEBQ01000164.1"/>
</dbReference>
<evidence type="ECO:0000313" key="2">
    <source>
        <dbReference type="EMBL" id="PHY93166.1"/>
    </source>
</evidence>
<keyword evidence="3" id="KW-1185">Reference proteome</keyword>
<accession>A0A2G4R9B6</accession>
<dbReference type="EMBL" id="PEBQ01000164">
    <property type="protein sequence ID" value="PHY93166.1"/>
    <property type="molecule type" value="Genomic_DNA"/>
</dbReference>
<dbReference type="GeneID" id="66349760"/>
<reference evidence="2 3" key="1">
    <citation type="submission" date="2017-10" db="EMBL/GenBank/DDBJ databases">
        <title>Genomic analysis of the genus Acetobacter.</title>
        <authorList>
            <person name="Kim K.H."/>
            <person name="Chun B.H."/>
            <person name="Son A.R."/>
            <person name="Jeon C.O."/>
        </authorList>
    </citation>
    <scope>NUCLEOTIDE SEQUENCE [LARGE SCALE GENOMIC DNA]</scope>
    <source>
        <strain evidence="2 3">LHT 2458</strain>
    </source>
</reference>
<feature type="region of interest" description="Disordered" evidence="1">
    <location>
        <begin position="177"/>
        <end position="197"/>
    </location>
</feature>
<dbReference type="AlphaFoldDB" id="A0A2G4R9B6"/>
<evidence type="ECO:0000313" key="3">
    <source>
        <dbReference type="Proteomes" id="UP000228751"/>
    </source>
</evidence>
<name>A0A2G4R9B6_9PROT</name>
<dbReference type="Proteomes" id="UP000228751">
    <property type="component" value="Unassembled WGS sequence"/>
</dbReference>
<feature type="compositionally biased region" description="Basic residues" evidence="1">
    <location>
        <begin position="180"/>
        <end position="197"/>
    </location>
</feature>
<protein>
    <submittedName>
        <fullName evidence="2">Uncharacterized protein</fullName>
    </submittedName>
</protein>
<gene>
    <name evidence="2" type="ORF">CSR02_12820</name>
</gene>
<comment type="caution">
    <text evidence="2">The sequence shown here is derived from an EMBL/GenBank/DDBJ whole genome shotgun (WGS) entry which is preliminary data.</text>
</comment>
<sequence length="197" mass="22336">MRALVKVNLLNGLLVPEKYPDFVSWYNAETDRNPVRPKFVLGVNIQDLDTNPEGYNSPFLTMLIFPPELTHSEEAQKYGIWSLNSAGFVGCDGQSPLACRQSESLSLIYAHNFSANKIAQRILCEAFKIWPAHSEMIEVELPDPLTFSTPKERRVQRSAQGSGLSIKASEMGEMRDLAGRKRSWAARRMMKKKHKHD</sequence>
<proteinExistence type="predicted"/>
<organism evidence="2 3">
    <name type="scientific">Acetobacter pomorum</name>
    <dbReference type="NCBI Taxonomy" id="65959"/>
    <lineage>
        <taxon>Bacteria</taxon>
        <taxon>Pseudomonadati</taxon>
        <taxon>Pseudomonadota</taxon>
        <taxon>Alphaproteobacteria</taxon>
        <taxon>Acetobacterales</taxon>
        <taxon>Acetobacteraceae</taxon>
        <taxon>Acetobacter</taxon>
    </lineage>
</organism>
<evidence type="ECO:0000256" key="1">
    <source>
        <dbReference type="SAM" id="MobiDB-lite"/>
    </source>
</evidence>